<keyword evidence="6" id="KW-0460">Magnesium</keyword>
<dbReference type="GO" id="GO:0016788">
    <property type="term" value="F:hydrolase activity, acting on ester bonds"/>
    <property type="evidence" value="ECO:0007669"/>
    <property type="project" value="InterPro"/>
</dbReference>
<evidence type="ECO:0000256" key="2">
    <source>
        <dbReference type="ARBA" id="ARBA00005893"/>
    </source>
</evidence>
<dbReference type="SUPFAM" id="SSF56784">
    <property type="entry name" value="HAD-like"/>
    <property type="match status" value="1"/>
</dbReference>
<reference evidence="8 9" key="1">
    <citation type="submission" date="2019-07" db="EMBL/GenBank/DDBJ databases">
        <title>Genomic Encyclopedia of Archaeal and Bacterial Type Strains, Phase II (KMG-II): from individual species to whole genera.</title>
        <authorList>
            <person name="Goeker M."/>
        </authorList>
    </citation>
    <scope>NUCLEOTIDE SEQUENCE [LARGE SCALE GENOMIC DNA]</scope>
    <source>
        <strain evidence="8 9">ATCC BAA-1854</strain>
    </source>
</reference>
<dbReference type="AlphaFoldDB" id="A0A562UCA7"/>
<evidence type="ECO:0000313" key="8">
    <source>
        <dbReference type="EMBL" id="TWJ03418.1"/>
    </source>
</evidence>
<name>A0A562UCA7_9SPHI</name>
<comment type="caution">
    <text evidence="8">The sequence shown here is derived from an EMBL/GenBank/DDBJ whole genome shotgun (WGS) entry which is preliminary data.</text>
</comment>
<evidence type="ECO:0000259" key="7">
    <source>
        <dbReference type="Pfam" id="PF03102"/>
    </source>
</evidence>
<dbReference type="GO" id="GO:0046872">
    <property type="term" value="F:metal ion binding"/>
    <property type="evidence" value="ECO:0007669"/>
    <property type="project" value="UniProtKB-KW"/>
</dbReference>
<comment type="similarity">
    <text evidence="2">Belongs to the KdsC family.</text>
</comment>
<dbReference type="Pfam" id="PF08282">
    <property type="entry name" value="Hydrolase_3"/>
    <property type="match status" value="1"/>
</dbReference>
<evidence type="ECO:0000256" key="3">
    <source>
        <dbReference type="ARBA" id="ARBA00011881"/>
    </source>
</evidence>
<dbReference type="SFLD" id="SFLDG01136">
    <property type="entry name" value="C1.6:_Phosphoserine_Phosphatas"/>
    <property type="match status" value="1"/>
</dbReference>
<dbReference type="RefSeq" id="WP_144910107.1">
    <property type="nucleotide sequence ID" value="NZ_VLLI01000002.1"/>
</dbReference>
<gene>
    <name evidence="8" type="ORF">JN11_00961</name>
</gene>
<keyword evidence="9" id="KW-1185">Reference proteome</keyword>
<dbReference type="InterPro" id="IPR051690">
    <property type="entry name" value="PseI-like"/>
</dbReference>
<dbReference type="CDD" id="cd01630">
    <property type="entry name" value="HAD_KDO-like"/>
    <property type="match status" value="1"/>
</dbReference>
<dbReference type="FunFam" id="3.40.50.1000:FF:000029">
    <property type="entry name" value="3-deoxy-D-manno-octulosonate 8-phosphate phosphatase KdsC"/>
    <property type="match status" value="1"/>
</dbReference>
<dbReference type="SUPFAM" id="SSF51569">
    <property type="entry name" value="Aldolase"/>
    <property type="match status" value="1"/>
</dbReference>
<accession>A0A562UCA7</accession>
<evidence type="ECO:0000256" key="4">
    <source>
        <dbReference type="ARBA" id="ARBA00022723"/>
    </source>
</evidence>
<dbReference type="InterPro" id="IPR013132">
    <property type="entry name" value="PseI/NeuA/B-like_N"/>
</dbReference>
<dbReference type="SFLD" id="SFLDS00003">
    <property type="entry name" value="Haloacid_Dehalogenase"/>
    <property type="match status" value="1"/>
</dbReference>
<comment type="subunit">
    <text evidence="3">Homotetramer.</text>
</comment>
<dbReference type="PANTHER" id="PTHR42966:SF3">
    <property type="entry name" value="BLR5971 PROTEIN"/>
    <property type="match status" value="1"/>
</dbReference>
<organism evidence="8 9">
    <name type="scientific">Mucilaginibacter frigoritolerans</name>
    <dbReference type="NCBI Taxonomy" id="652788"/>
    <lineage>
        <taxon>Bacteria</taxon>
        <taxon>Pseudomonadati</taxon>
        <taxon>Bacteroidota</taxon>
        <taxon>Sphingobacteriia</taxon>
        <taxon>Sphingobacteriales</taxon>
        <taxon>Sphingobacteriaceae</taxon>
        <taxon>Mucilaginibacter</taxon>
    </lineage>
</organism>
<dbReference type="PANTHER" id="PTHR42966">
    <property type="entry name" value="N-ACETYLNEURAMINATE SYNTHASE"/>
    <property type="match status" value="1"/>
</dbReference>
<protein>
    <submittedName>
        <fullName evidence="8">YrbI family 3-deoxy-D-manno-octulosonate 8-phosphate phosphatase</fullName>
    </submittedName>
</protein>
<feature type="domain" description="PseI/NeuA/B-like" evidence="7">
    <location>
        <begin position="212"/>
        <end position="452"/>
    </location>
</feature>
<dbReference type="InterPro" id="IPR023214">
    <property type="entry name" value="HAD_sf"/>
</dbReference>
<dbReference type="NCBIfam" id="TIGR01670">
    <property type="entry name" value="KdsC-phosphatas"/>
    <property type="match status" value="1"/>
</dbReference>
<dbReference type="OrthoDB" id="9814210at2"/>
<comment type="cofactor">
    <cofactor evidence="1">
        <name>Mg(2+)</name>
        <dbReference type="ChEBI" id="CHEBI:18420"/>
    </cofactor>
</comment>
<keyword evidence="4" id="KW-0479">Metal-binding</keyword>
<evidence type="ECO:0000313" key="9">
    <source>
        <dbReference type="Proteomes" id="UP000317010"/>
    </source>
</evidence>
<dbReference type="SFLD" id="SFLDG01138">
    <property type="entry name" value="C1.6.2:_Deoxy-d-mannose-octulo"/>
    <property type="match status" value="1"/>
</dbReference>
<dbReference type="InterPro" id="IPR036412">
    <property type="entry name" value="HAD-like_sf"/>
</dbReference>
<sequence>MMKSILTQKLERIKLVLTDCDGVLTDGGVYYGVNGEELKKFDIRDGMGVERMRNFAGVDTGIITGELSPSVIKRAEKLKITELHLGVKDKPVVFKEILSRLNLKAEEVAYIGDDTNDVEVMKLAGIGVCPANAISFIKDIADIVCEAEGGKGCFRELAEMIIASHQSAKSKFTATEVIALNSGNKIGPGEPCYIIAEIGINHNGDLEIAKKLIDEAVAAKATAVKFQKRTPEICVPKDQWEIMRDTPWGRISYIDYKRKTEFGIAEYATIDQYCKKLGIDWFVSTWDVEAVDFMEHFDTPLYKLASASLTDFPLIKRILLTGKPLMLSTGMSTNKEIEDAVNLVREFDENYPLMIAHSTSAYPCKPEELNLKMIQTLGNKYPGVPIGYSGHETGLATTVAAVTLGATFVERHFTLDRAMWGSDHAASVEPQGFQRMVRDIHDVEIATGDGIKRVYESELGPMKRLRVNISPEYKEEKEKTA</sequence>
<dbReference type="Proteomes" id="UP000317010">
    <property type="component" value="Unassembled WGS sequence"/>
</dbReference>
<proteinExistence type="inferred from homology"/>
<evidence type="ECO:0000256" key="6">
    <source>
        <dbReference type="ARBA" id="ARBA00022842"/>
    </source>
</evidence>
<dbReference type="Pfam" id="PF03102">
    <property type="entry name" value="NeuB"/>
    <property type="match status" value="1"/>
</dbReference>
<dbReference type="Gene3D" id="3.40.50.1000">
    <property type="entry name" value="HAD superfamily/HAD-like"/>
    <property type="match status" value="1"/>
</dbReference>
<dbReference type="GO" id="GO:0047444">
    <property type="term" value="F:N-acylneuraminate-9-phosphate synthase activity"/>
    <property type="evidence" value="ECO:0007669"/>
    <property type="project" value="TreeGrafter"/>
</dbReference>
<evidence type="ECO:0000256" key="1">
    <source>
        <dbReference type="ARBA" id="ARBA00001946"/>
    </source>
</evidence>
<dbReference type="InterPro" id="IPR010023">
    <property type="entry name" value="KdsC_fam"/>
</dbReference>
<dbReference type="InterPro" id="IPR013785">
    <property type="entry name" value="Aldolase_TIM"/>
</dbReference>
<dbReference type="EMBL" id="VLLI01000002">
    <property type="protein sequence ID" value="TWJ03418.1"/>
    <property type="molecule type" value="Genomic_DNA"/>
</dbReference>
<dbReference type="GO" id="GO:0016051">
    <property type="term" value="P:carbohydrate biosynthetic process"/>
    <property type="evidence" value="ECO:0007669"/>
    <property type="project" value="InterPro"/>
</dbReference>
<keyword evidence="5" id="KW-0378">Hydrolase</keyword>
<dbReference type="Gene3D" id="3.20.20.70">
    <property type="entry name" value="Aldolase class I"/>
    <property type="match status" value="1"/>
</dbReference>
<evidence type="ECO:0000256" key="5">
    <source>
        <dbReference type="ARBA" id="ARBA00022801"/>
    </source>
</evidence>